<dbReference type="InterPro" id="IPR038078">
    <property type="entry name" value="PhoU-like_sf"/>
</dbReference>
<dbReference type="GO" id="GO:0030643">
    <property type="term" value="P:intracellular phosphate ion homeostasis"/>
    <property type="evidence" value="ECO:0007669"/>
    <property type="project" value="InterPro"/>
</dbReference>
<dbReference type="KEGG" id="dbr:Deba_0383"/>
<sequence>MQLPAGLDENFRFMILEVRKQLEETLSCLAEPTLARREKITNRDDYIDSMKGLIEEKSFSCLVGQPVDRATANLLRCLITMASNLERIADFAVNVVGQLQYLGEARFLTRYDYQPYFDEVLAGLEMIVPAMERRDLSLALGICQCEFRLDDLFKATMGQILTDLQRGRHTGELVTALFIYRYLERMGDSLLNIGEALIFVLVGERLKIHQYEALQDTLAASGLGAPMTEVEFSSFWGNRSGCKVGAVADKSDSSRAHRVIFKEGVRAKILAEKQSIEHWQKVMPGLPPRLFGFQENNGQASLLLEYLSGCTVQEVLLTAADEVVQNALFMTTETMGAVWRATRCESPGRANFIGQLLSRLEDVYRVHPRFEGEAVQIGPLEVPSVGMLLRRVQEIDAELCCPFSVLIHGDYNLNNIIYDHKQQRLHYLDLHRSDPGDYAQDVSVFIASCLRLPVFEPALRRRLGAAAREILAFALAFAQQNNDASFEARLALGLIRSLMTSTRFELNEDFAHHLYLTSLYLMEKIIGHRGRPWAEFRLPGQALVGLEVI</sequence>
<keyword evidence="4" id="KW-1185">Reference proteome</keyword>
<dbReference type="RefSeq" id="WP_013257214.1">
    <property type="nucleotide sequence ID" value="NC_014365.1"/>
</dbReference>
<dbReference type="Gene3D" id="1.20.58.220">
    <property type="entry name" value="Phosphate transport system protein phou homolog 2, domain 2"/>
    <property type="match status" value="1"/>
</dbReference>
<dbReference type="Pfam" id="PF02958">
    <property type="entry name" value="EcKL"/>
    <property type="match status" value="1"/>
</dbReference>
<dbReference type="HOGENOM" id="CLU_501294_0_0_7"/>
<dbReference type="PANTHER" id="PTHR42930:SF3">
    <property type="entry name" value="PHOSPHATE-SPECIFIC TRANSPORT SYSTEM ACCESSORY PROTEIN PHOU"/>
    <property type="match status" value="1"/>
</dbReference>
<gene>
    <name evidence="3" type="ordered locus">Deba_0383</name>
</gene>
<dbReference type="PANTHER" id="PTHR42930">
    <property type="entry name" value="PHOSPHATE-SPECIFIC TRANSPORT SYSTEM ACCESSORY PROTEIN PHOU"/>
    <property type="match status" value="1"/>
</dbReference>
<dbReference type="Pfam" id="PF01895">
    <property type="entry name" value="PhoU"/>
    <property type="match status" value="2"/>
</dbReference>
<dbReference type="EMBL" id="CP002085">
    <property type="protein sequence ID" value="ADK83758.1"/>
    <property type="molecule type" value="Genomic_DNA"/>
</dbReference>
<proteinExistence type="inferred from homology"/>
<dbReference type="InterPro" id="IPR028366">
    <property type="entry name" value="PhoU"/>
</dbReference>
<name>E1QDX2_DESB2</name>
<evidence type="ECO:0000259" key="2">
    <source>
        <dbReference type="Pfam" id="PF01895"/>
    </source>
</evidence>
<dbReference type="SUPFAM" id="SSF109755">
    <property type="entry name" value="PhoU-like"/>
    <property type="match status" value="1"/>
</dbReference>
<dbReference type="OrthoDB" id="3806873at2"/>
<dbReference type="Proteomes" id="UP000009047">
    <property type="component" value="Chromosome"/>
</dbReference>
<protein>
    <submittedName>
        <fullName evidence="3">Phosphate uptake regulator, PhoU</fullName>
    </submittedName>
</protein>
<dbReference type="InterPro" id="IPR011009">
    <property type="entry name" value="Kinase-like_dom_sf"/>
</dbReference>
<dbReference type="InterPro" id="IPR026022">
    <property type="entry name" value="PhoU_dom"/>
</dbReference>
<dbReference type="STRING" id="644282.Deba_0383"/>
<reference evidence="3 4" key="1">
    <citation type="journal article" date="2010" name="Stand. Genomic Sci.">
        <title>Complete genome sequence of Desulfarculus baarsii type strain (2st14).</title>
        <authorList>
            <person name="Sun H."/>
            <person name="Spring S."/>
            <person name="Lapidus A."/>
            <person name="Davenport K."/>
            <person name="Del Rio T.G."/>
            <person name="Tice H."/>
            <person name="Nolan M."/>
            <person name="Copeland A."/>
            <person name="Cheng J.F."/>
            <person name="Lucas S."/>
            <person name="Tapia R."/>
            <person name="Goodwin L."/>
            <person name="Pitluck S."/>
            <person name="Ivanova N."/>
            <person name="Pagani I."/>
            <person name="Mavromatis K."/>
            <person name="Ovchinnikova G."/>
            <person name="Pati A."/>
            <person name="Chen A."/>
            <person name="Palaniappan K."/>
            <person name="Hauser L."/>
            <person name="Chang Y.J."/>
            <person name="Jeffries C.D."/>
            <person name="Detter J.C."/>
            <person name="Han C."/>
            <person name="Rohde M."/>
            <person name="Brambilla E."/>
            <person name="Goker M."/>
            <person name="Woyke T."/>
            <person name="Bristow J."/>
            <person name="Eisen J.A."/>
            <person name="Markowitz V."/>
            <person name="Hugenholtz P."/>
            <person name="Kyrpides N.C."/>
            <person name="Klenk H.P."/>
            <person name="Land M."/>
        </authorList>
    </citation>
    <scope>NUCLEOTIDE SEQUENCE [LARGE SCALE GENOMIC DNA]</scope>
    <source>
        <strain evidence="4">ATCC 33931 / DSM 2075 / LMG 7858 / VKM B-1802 / 2st14</strain>
    </source>
</reference>
<evidence type="ECO:0000256" key="1">
    <source>
        <dbReference type="ARBA" id="ARBA00008107"/>
    </source>
</evidence>
<comment type="similarity">
    <text evidence="1">Belongs to the PhoU family.</text>
</comment>
<dbReference type="eggNOG" id="COG0704">
    <property type="taxonomic scope" value="Bacteria"/>
</dbReference>
<feature type="domain" description="PhoU" evidence="2">
    <location>
        <begin position="14"/>
        <end position="96"/>
    </location>
</feature>
<feature type="domain" description="PhoU" evidence="2">
    <location>
        <begin position="118"/>
        <end position="196"/>
    </location>
</feature>
<accession>E1QDX2</accession>
<evidence type="ECO:0000313" key="3">
    <source>
        <dbReference type="EMBL" id="ADK83758.1"/>
    </source>
</evidence>
<dbReference type="GO" id="GO:0045936">
    <property type="term" value="P:negative regulation of phosphate metabolic process"/>
    <property type="evidence" value="ECO:0007669"/>
    <property type="project" value="InterPro"/>
</dbReference>
<organism evidence="3 4">
    <name type="scientific">Desulfarculus baarsii (strain ATCC 33931 / DSM 2075 / LMG 7858 / VKM B-1802 / 2st14)</name>
    <dbReference type="NCBI Taxonomy" id="644282"/>
    <lineage>
        <taxon>Bacteria</taxon>
        <taxon>Pseudomonadati</taxon>
        <taxon>Thermodesulfobacteriota</taxon>
        <taxon>Desulfarculia</taxon>
        <taxon>Desulfarculales</taxon>
        <taxon>Desulfarculaceae</taxon>
        <taxon>Desulfarculus</taxon>
    </lineage>
</organism>
<dbReference type="SUPFAM" id="SSF56112">
    <property type="entry name" value="Protein kinase-like (PK-like)"/>
    <property type="match status" value="1"/>
</dbReference>
<evidence type="ECO:0000313" key="4">
    <source>
        <dbReference type="Proteomes" id="UP000009047"/>
    </source>
</evidence>
<dbReference type="InterPro" id="IPR004119">
    <property type="entry name" value="EcKL"/>
</dbReference>
<dbReference type="AlphaFoldDB" id="E1QDX2"/>
<dbReference type="eggNOG" id="COG3173">
    <property type="taxonomic scope" value="Bacteria"/>
</dbReference>
<dbReference type="Gene3D" id="3.90.1200.10">
    <property type="match status" value="1"/>
</dbReference>